<dbReference type="InterPro" id="IPR008258">
    <property type="entry name" value="Transglycosylase_SLT_dom_1"/>
</dbReference>
<reference evidence="5" key="2">
    <citation type="submission" date="2016-10" db="EMBL/GenBank/DDBJ databases">
        <authorList>
            <person name="Varghese N."/>
        </authorList>
    </citation>
    <scope>NUCLEOTIDE SEQUENCE [LARGE SCALE GENOMIC DNA]</scope>
    <source>
        <strain evidence="5">DSM 20639</strain>
    </source>
</reference>
<dbReference type="RefSeq" id="WP_049620115.1">
    <property type="nucleotide sequence ID" value="NZ_FNAU01000005.1"/>
</dbReference>
<reference evidence="3" key="1">
    <citation type="submission" date="2016-10" db="EMBL/GenBank/DDBJ databases">
        <authorList>
            <person name="Varghese N."/>
            <person name="Submissions S."/>
        </authorList>
    </citation>
    <scope>NUCLEOTIDE SEQUENCE</scope>
    <source>
        <strain evidence="3">DSM 20639</strain>
    </source>
</reference>
<evidence type="ECO:0000313" key="2">
    <source>
        <dbReference type="EMBL" id="MDY5153786.1"/>
    </source>
</evidence>
<dbReference type="EC" id="4.2.2.n1" evidence="2"/>
<dbReference type="AlphaFoldDB" id="A0A0K9ESU1"/>
<name>A0A0K9ESU1_9ACTO</name>
<feature type="domain" description="Transglycosylase SLT" evidence="1">
    <location>
        <begin position="39"/>
        <end position="143"/>
    </location>
</feature>
<proteinExistence type="predicted"/>
<reference evidence="2" key="4">
    <citation type="submission" date="2023-10" db="EMBL/GenBank/DDBJ databases">
        <title>Whole Genome based description of the genera Actinobaculum and Actinotignum reveals a complex phylogenetic relationship within the species included in the genus Actinotignum.</title>
        <authorList>
            <person name="Jensen C.S."/>
            <person name="Dargis R."/>
            <person name="Kemp M."/>
            <person name="Christensen J.J."/>
        </authorList>
    </citation>
    <scope>NUCLEOTIDE SEQUENCE</scope>
    <source>
        <strain evidence="2">Actinobaculum_suis_CCUG19206T</strain>
    </source>
</reference>
<dbReference type="Proteomes" id="UP000269974">
    <property type="component" value="Unassembled WGS sequence"/>
</dbReference>
<sequence length="158" mass="17514">MIADKVRVLRPRRDPLPHELRERMSREVAPSKVETQEMVNRIAAIMGVNPKLAMAHAYVESGFDATLVSPCGAVGPMQVVAAAGRWAERLVGRELDLCLPADNITAGVAIIRYLQRHTDSAREGIGAYYQGLRSIQKVGPYPSTQKYVMRVLQAAKRF</sequence>
<organism evidence="4 6">
    <name type="scientific">Actinobaculum suis</name>
    <dbReference type="NCBI Taxonomy" id="1657"/>
    <lineage>
        <taxon>Bacteria</taxon>
        <taxon>Bacillati</taxon>
        <taxon>Actinomycetota</taxon>
        <taxon>Actinomycetes</taxon>
        <taxon>Actinomycetales</taxon>
        <taxon>Actinomycetaceae</taxon>
        <taxon>Actinobaculum</taxon>
    </lineage>
</organism>
<dbReference type="EMBL" id="UYIO01000001">
    <property type="protein sequence ID" value="VDG76643.1"/>
    <property type="molecule type" value="Genomic_DNA"/>
</dbReference>
<dbReference type="Gene3D" id="1.10.530.10">
    <property type="match status" value="1"/>
</dbReference>
<reference evidence="4 6" key="3">
    <citation type="submission" date="2018-11" db="EMBL/GenBank/DDBJ databases">
        <authorList>
            <consortium name="Pathogen Informatics"/>
        </authorList>
    </citation>
    <scope>NUCLEOTIDE SEQUENCE [LARGE SCALE GENOMIC DNA]</scope>
    <source>
        <strain evidence="4 6">NCTC10327</strain>
    </source>
</reference>
<dbReference type="EMBL" id="FNAU01000005">
    <property type="protein sequence ID" value="SDE28548.1"/>
    <property type="molecule type" value="Genomic_DNA"/>
</dbReference>
<keyword evidence="2" id="KW-0456">Lyase</keyword>
<accession>A0A0K9ESU1</accession>
<evidence type="ECO:0000313" key="6">
    <source>
        <dbReference type="Proteomes" id="UP000269974"/>
    </source>
</evidence>
<evidence type="ECO:0000313" key="3">
    <source>
        <dbReference type="EMBL" id="SDE28548.1"/>
    </source>
</evidence>
<protein>
    <submittedName>
        <fullName evidence="2 4">Lytic transglycosylase</fullName>
        <ecNumber evidence="2">4.2.2.n1</ecNumber>
    </submittedName>
    <submittedName>
        <fullName evidence="3">Transglycosylase SLT domain-containing protein</fullName>
    </submittedName>
</protein>
<dbReference type="Pfam" id="PF01464">
    <property type="entry name" value="SLT"/>
    <property type="match status" value="1"/>
</dbReference>
<keyword evidence="5" id="KW-1185">Reference proteome</keyword>
<dbReference type="STRING" id="1657.ACU20_07220"/>
<dbReference type="InterPro" id="IPR023346">
    <property type="entry name" value="Lysozyme-like_dom_sf"/>
</dbReference>
<dbReference type="SUPFAM" id="SSF53955">
    <property type="entry name" value="Lysozyme-like"/>
    <property type="match status" value="1"/>
</dbReference>
<dbReference type="EMBL" id="JAWNFU010000004">
    <property type="protein sequence ID" value="MDY5153786.1"/>
    <property type="molecule type" value="Genomic_DNA"/>
</dbReference>
<gene>
    <name evidence="4" type="ORF">NCTC10327_01281</name>
    <name evidence="2" type="ORF">R6G71_07000</name>
    <name evidence="3" type="ORF">SAMN05421878_10574</name>
</gene>
<dbReference type="PANTHER" id="PTHR37423">
    <property type="entry name" value="SOLUBLE LYTIC MUREIN TRANSGLYCOSYLASE-RELATED"/>
    <property type="match status" value="1"/>
</dbReference>
<dbReference type="PANTHER" id="PTHR37423:SF2">
    <property type="entry name" value="MEMBRANE-BOUND LYTIC MUREIN TRANSGLYCOSYLASE C"/>
    <property type="match status" value="1"/>
</dbReference>
<dbReference type="PATRIC" id="fig|1657.3.peg.1623"/>
<dbReference type="CDD" id="cd00254">
    <property type="entry name" value="LT-like"/>
    <property type="match status" value="1"/>
</dbReference>
<evidence type="ECO:0000313" key="5">
    <source>
        <dbReference type="Proteomes" id="UP000182744"/>
    </source>
</evidence>
<dbReference type="Proteomes" id="UP001273799">
    <property type="component" value="Unassembled WGS sequence"/>
</dbReference>
<evidence type="ECO:0000313" key="4">
    <source>
        <dbReference type="EMBL" id="VDG76643.1"/>
    </source>
</evidence>
<dbReference type="OrthoDB" id="5244690at2"/>
<evidence type="ECO:0000259" key="1">
    <source>
        <dbReference type="Pfam" id="PF01464"/>
    </source>
</evidence>
<dbReference type="GO" id="GO:0016829">
    <property type="term" value="F:lyase activity"/>
    <property type="evidence" value="ECO:0007669"/>
    <property type="project" value="UniProtKB-KW"/>
</dbReference>
<dbReference type="Proteomes" id="UP000182744">
    <property type="component" value="Unassembled WGS sequence"/>
</dbReference>